<evidence type="ECO:0000256" key="12">
    <source>
        <dbReference type="SAM" id="Phobius"/>
    </source>
</evidence>
<keyword evidence="7 11" id="KW-0378">Hydrolase</keyword>
<evidence type="ECO:0000256" key="8">
    <source>
        <dbReference type="ARBA" id="ARBA00022989"/>
    </source>
</evidence>
<protein>
    <recommendedName>
        <fullName evidence="3 11">Protease PrsW</fullName>
        <ecNumber evidence="11">3.4.-.-</ecNumber>
    </recommendedName>
    <alternativeName>
        <fullName evidence="10 11">Protease responsible for activating sigma-W</fullName>
    </alternativeName>
</protein>
<evidence type="ECO:0000256" key="11">
    <source>
        <dbReference type="PIRNR" id="PIRNR016933"/>
    </source>
</evidence>
<evidence type="ECO:0000256" key="3">
    <source>
        <dbReference type="ARBA" id="ARBA00018997"/>
    </source>
</evidence>
<evidence type="ECO:0000256" key="7">
    <source>
        <dbReference type="ARBA" id="ARBA00022801"/>
    </source>
</evidence>
<keyword evidence="4 11" id="KW-1003">Cell membrane</keyword>
<name>A0A841SZ31_9BACL</name>
<sequence length="232" mass="26255">MLLFSVLAAAIAPGIALLAYFYWKDRYDAEPLHVVIKLFLAGVLIVLPVMIIQRGLLLWIGDESPVAFSFITSAGVEEFVKWFVLYHIIYNHTEFDEPYDGIVYATAVSLGFATVENVLYAFTEPVTFGMLLARALLPVSGHALFGVFMGYSLGKAKFSAGRAVKLHLALALLTPLFAHGLYDYLMQTIPSEWLWVMVPFMFLLWLRGIRSVNHANARSPFRWVKREEEIKF</sequence>
<evidence type="ECO:0000313" key="14">
    <source>
        <dbReference type="Proteomes" id="UP000535838"/>
    </source>
</evidence>
<comment type="function">
    <text evidence="11">Involved in the degradation of specific anti-sigma factors.</text>
</comment>
<organism evidence="13 14">
    <name type="scientific">Cohnella thailandensis</name>
    <dbReference type="NCBI Taxonomy" id="557557"/>
    <lineage>
        <taxon>Bacteria</taxon>
        <taxon>Bacillati</taxon>
        <taxon>Bacillota</taxon>
        <taxon>Bacilli</taxon>
        <taxon>Bacillales</taxon>
        <taxon>Paenibacillaceae</taxon>
        <taxon>Cohnella</taxon>
    </lineage>
</organism>
<dbReference type="RefSeq" id="WP_185120650.1">
    <property type="nucleotide sequence ID" value="NZ_JACJVQ010000013.1"/>
</dbReference>
<dbReference type="PANTHER" id="PTHR36844">
    <property type="entry name" value="PROTEASE PRSW"/>
    <property type="match status" value="1"/>
</dbReference>
<dbReference type="InterPro" id="IPR026898">
    <property type="entry name" value="PrsW"/>
</dbReference>
<evidence type="ECO:0000313" key="13">
    <source>
        <dbReference type="EMBL" id="MBB6635418.1"/>
    </source>
</evidence>
<dbReference type="PANTHER" id="PTHR36844:SF1">
    <property type="entry name" value="PROTEASE PRSW"/>
    <property type="match status" value="1"/>
</dbReference>
<dbReference type="Pfam" id="PF13367">
    <property type="entry name" value="PrsW-protease"/>
    <property type="match status" value="1"/>
</dbReference>
<keyword evidence="9 11" id="KW-0472">Membrane</keyword>
<feature type="transmembrane region" description="Helical" evidence="12">
    <location>
        <begin position="163"/>
        <end position="181"/>
    </location>
</feature>
<feature type="transmembrane region" description="Helical" evidence="12">
    <location>
        <begin position="35"/>
        <end position="60"/>
    </location>
</feature>
<dbReference type="EMBL" id="JACJVQ010000013">
    <property type="protein sequence ID" value="MBB6635418.1"/>
    <property type="molecule type" value="Genomic_DNA"/>
</dbReference>
<accession>A0A841SZ31</accession>
<evidence type="ECO:0000256" key="1">
    <source>
        <dbReference type="ARBA" id="ARBA00004651"/>
    </source>
</evidence>
<dbReference type="GO" id="GO:0006508">
    <property type="term" value="P:proteolysis"/>
    <property type="evidence" value="ECO:0007669"/>
    <property type="project" value="UniProtKB-KW"/>
</dbReference>
<feature type="transmembrane region" description="Helical" evidence="12">
    <location>
        <begin position="101"/>
        <end position="122"/>
    </location>
</feature>
<dbReference type="GO" id="GO:0005886">
    <property type="term" value="C:plasma membrane"/>
    <property type="evidence" value="ECO:0007669"/>
    <property type="project" value="UniProtKB-SubCell"/>
</dbReference>
<dbReference type="PIRSF" id="PIRSF016933">
    <property type="entry name" value="PrsW"/>
    <property type="match status" value="1"/>
</dbReference>
<comment type="caution">
    <text evidence="13">The sequence shown here is derived from an EMBL/GenBank/DDBJ whole genome shotgun (WGS) entry which is preliminary data.</text>
</comment>
<comment type="subcellular location">
    <subcellularLocation>
        <location evidence="1">Cell membrane</location>
        <topology evidence="1">Multi-pass membrane protein</topology>
    </subcellularLocation>
</comment>
<reference evidence="13 14" key="1">
    <citation type="submission" date="2020-08" db="EMBL/GenBank/DDBJ databases">
        <title>Cohnella phylogeny.</title>
        <authorList>
            <person name="Dunlap C."/>
        </authorList>
    </citation>
    <scope>NUCLEOTIDE SEQUENCE [LARGE SCALE GENOMIC DNA]</scope>
    <source>
        <strain evidence="13 14">DSM 25241</strain>
    </source>
</reference>
<gene>
    <name evidence="13" type="primary">prsW</name>
    <name evidence="13" type="ORF">H7B67_14970</name>
</gene>
<evidence type="ECO:0000256" key="5">
    <source>
        <dbReference type="ARBA" id="ARBA00022670"/>
    </source>
</evidence>
<proteinExistence type="inferred from homology"/>
<feature type="transmembrane region" description="Helical" evidence="12">
    <location>
        <begin position="6"/>
        <end position="23"/>
    </location>
</feature>
<dbReference type="AlphaFoldDB" id="A0A841SZ31"/>
<dbReference type="NCBIfam" id="NF033739">
    <property type="entry name" value="intramemb_PrsW"/>
    <property type="match status" value="1"/>
</dbReference>
<evidence type="ECO:0000256" key="9">
    <source>
        <dbReference type="ARBA" id="ARBA00023136"/>
    </source>
</evidence>
<dbReference type="InterPro" id="IPR023596">
    <property type="entry name" value="Peptidase_PrsW_arch/bac"/>
</dbReference>
<keyword evidence="8 12" id="KW-1133">Transmembrane helix</keyword>
<keyword evidence="14" id="KW-1185">Reference proteome</keyword>
<dbReference type="EC" id="3.4.-.-" evidence="11"/>
<evidence type="ECO:0000256" key="2">
    <source>
        <dbReference type="ARBA" id="ARBA00009165"/>
    </source>
</evidence>
<feature type="transmembrane region" description="Helical" evidence="12">
    <location>
        <begin position="193"/>
        <end position="209"/>
    </location>
</feature>
<keyword evidence="13" id="KW-0482">Metalloprotease</keyword>
<evidence type="ECO:0000256" key="6">
    <source>
        <dbReference type="ARBA" id="ARBA00022692"/>
    </source>
</evidence>
<feature type="transmembrane region" description="Helical" evidence="12">
    <location>
        <begin position="66"/>
        <end position="89"/>
    </location>
</feature>
<dbReference type="Proteomes" id="UP000535838">
    <property type="component" value="Unassembled WGS sequence"/>
</dbReference>
<feature type="transmembrane region" description="Helical" evidence="12">
    <location>
        <begin position="128"/>
        <end position="151"/>
    </location>
</feature>
<dbReference type="GO" id="GO:0008237">
    <property type="term" value="F:metallopeptidase activity"/>
    <property type="evidence" value="ECO:0007669"/>
    <property type="project" value="UniProtKB-KW"/>
</dbReference>
<keyword evidence="5 11" id="KW-0645">Protease</keyword>
<evidence type="ECO:0000256" key="4">
    <source>
        <dbReference type="ARBA" id="ARBA00022475"/>
    </source>
</evidence>
<evidence type="ECO:0000256" key="10">
    <source>
        <dbReference type="ARBA" id="ARBA00030345"/>
    </source>
</evidence>
<comment type="similarity">
    <text evidence="2 11">Belongs to the protease PrsW family.</text>
</comment>
<keyword evidence="6 12" id="KW-0812">Transmembrane</keyword>